<dbReference type="SMART" id="SM00325">
    <property type="entry name" value="RhoGEF"/>
    <property type="match status" value="1"/>
</dbReference>
<dbReference type="InterPro" id="IPR000219">
    <property type="entry name" value="DH_dom"/>
</dbReference>
<proteinExistence type="predicted"/>
<dbReference type="PANTHER" id="PTHR45818:SF3">
    <property type="entry name" value="PROTEIN VAV"/>
    <property type="match status" value="1"/>
</dbReference>
<dbReference type="PROSITE" id="PS00741">
    <property type="entry name" value="DH_1"/>
    <property type="match status" value="1"/>
</dbReference>
<evidence type="ECO:0000256" key="1">
    <source>
        <dbReference type="SAM" id="MobiDB-lite"/>
    </source>
</evidence>
<feature type="region of interest" description="Disordered" evidence="1">
    <location>
        <begin position="795"/>
        <end position="816"/>
    </location>
</feature>
<evidence type="ECO:0000259" key="2">
    <source>
        <dbReference type="PROSITE" id="PS50010"/>
    </source>
</evidence>
<dbReference type="Pfam" id="PF00621">
    <property type="entry name" value="RhoGEF"/>
    <property type="match status" value="1"/>
</dbReference>
<evidence type="ECO:0000313" key="4">
    <source>
        <dbReference type="Proteomes" id="UP000223968"/>
    </source>
</evidence>
<dbReference type="SUPFAM" id="SSF48065">
    <property type="entry name" value="DBL homology domain (DH-domain)"/>
    <property type="match status" value="1"/>
</dbReference>
<dbReference type="Proteomes" id="UP000223968">
    <property type="component" value="Unassembled WGS sequence"/>
</dbReference>
<dbReference type="OrthoDB" id="8059989at2759"/>
<feature type="compositionally biased region" description="Basic and acidic residues" evidence="1">
    <location>
        <begin position="11"/>
        <end position="23"/>
    </location>
</feature>
<dbReference type="Gene3D" id="1.20.900.10">
    <property type="entry name" value="Dbl homology (DH) domain"/>
    <property type="match status" value="1"/>
</dbReference>
<feature type="domain" description="DH" evidence="2">
    <location>
        <begin position="191"/>
        <end position="435"/>
    </location>
</feature>
<feature type="region of interest" description="Disordered" evidence="1">
    <location>
        <begin position="1"/>
        <end position="58"/>
    </location>
</feature>
<dbReference type="GO" id="GO:0005737">
    <property type="term" value="C:cytoplasm"/>
    <property type="evidence" value="ECO:0007669"/>
    <property type="project" value="TreeGrafter"/>
</dbReference>
<sequence>MDSIGESVEEDSQRKSFGDRSSRSEPVPIPLVKVTSPESQRHSFGDLSSGSEPAPVPLLQVASPESHSFKRWIRSMRRRQTPYFDEPPRYVVGWPDDEKKDESYRKFPHLYPSQPDQSSTASSSNLRTIKTASMANLSVITRPRTNTQASTQRSACHSSVFSGSDARVSIESNRLTSTLSLDEGAWNRAVQRRQVIREVIDTEVTYLAGLKSLAEILTTLGITQTALERSTQDLIRLHSNLLNKLQEAVPRLGDTRPPLWSSARRRMKFGGADASRAKADRKSVTTRKLLEPIDSRIKASKSIAAEPNEAAMVAQIIQSMLPQFKLYEDYGVKYQLVSKEIDLLRKSITCWEAFDHGIEASLKNVLPTDTREAVAKQCFTLSDLLMRPIQRVCKYQLFLTELLKSTPVADCPSSHSTIEGALQRTLSTSQEINRATGDPVAKDRVRKTMLLGERLEFSNRKSDSSDVLHDFGPIKVCGVLHVAYQTKESVNGEYMMCCLFNKFLLLATASESYRKFNAVAIIHIPGIKLEAADSGTGLHCVYAPFSWKMVFEMRRQTFEIILTACSEREETQWKENFHKQSIAETPLSLDDNIIIKKYSMVQLPMKSLSAVVVDGQVHNLTRRSSVHGSLFSPPSNADCVHLLIKGTRAVSEDGHTKRSSLGRSQSVQLSRQSVILAPKKQDRIRLERWSFDIWTCDIIPYPGMPLWKGEHLIRSSAESFMRKLSSRRPFTKRSCSLTTTIAAKSTEHAATPRKQYDWDAKELDESLSSLPAFDKYDEDGHEEKHDLDCVTRVPERQAARSVSKGRGDKKKAGGIFGSERLPTLRKKWSSMSIFKGNSPTIAPMAN</sequence>
<evidence type="ECO:0000313" key="3">
    <source>
        <dbReference type="EMBL" id="PGH07565.1"/>
    </source>
</evidence>
<dbReference type="PROSITE" id="PS50010">
    <property type="entry name" value="DH_2"/>
    <property type="match status" value="1"/>
</dbReference>
<dbReference type="GO" id="GO:0005085">
    <property type="term" value="F:guanyl-nucleotide exchange factor activity"/>
    <property type="evidence" value="ECO:0007669"/>
    <property type="project" value="InterPro"/>
</dbReference>
<dbReference type="EMBL" id="PDNB01000108">
    <property type="protein sequence ID" value="PGH07565.1"/>
    <property type="molecule type" value="Genomic_DNA"/>
</dbReference>
<protein>
    <recommendedName>
        <fullName evidence="2">DH domain-containing protein</fullName>
    </recommendedName>
</protein>
<organism evidence="3 4">
    <name type="scientific">Helicocarpus griseus UAMH5409</name>
    <dbReference type="NCBI Taxonomy" id="1447875"/>
    <lineage>
        <taxon>Eukaryota</taxon>
        <taxon>Fungi</taxon>
        <taxon>Dikarya</taxon>
        <taxon>Ascomycota</taxon>
        <taxon>Pezizomycotina</taxon>
        <taxon>Eurotiomycetes</taxon>
        <taxon>Eurotiomycetidae</taxon>
        <taxon>Onygenales</taxon>
        <taxon>Ajellomycetaceae</taxon>
        <taxon>Helicocarpus</taxon>
    </lineage>
</organism>
<dbReference type="PANTHER" id="PTHR45818">
    <property type="entry name" value="PROTEIN VAV"/>
    <property type="match status" value="1"/>
</dbReference>
<dbReference type="AlphaFoldDB" id="A0A2B7XF41"/>
<keyword evidence="4" id="KW-1185">Reference proteome</keyword>
<dbReference type="STRING" id="1447875.A0A2B7XF41"/>
<dbReference type="InterPro" id="IPR035899">
    <property type="entry name" value="DBL_dom_sf"/>
</dbReference>
<comment type="caution">
    <text evidence="3">The sequence shown here is derived from an EMBL/GenBank/DDBJ whole genome shotgun (WGS) entry which is preliminary data.</text>
</comment>
<gene>
    <name evidence="3" type="ORF">AJ79_06235</name>
</gene>
<dbReference type="GO" id="GO:0035556">
    <property type="term" value="P:intracellular signal transduction"/>
    <property type="evidence" value="ECO:0007669"/>
    <property type="project" value="InterPro"/>
</dbReference>
<dbReference type="InterPro" id="IPR001331">
    <property type="entry name" value="GDS_CDC24_CS"/>
</dbReference>
<accession>A0A2B7XF41</accession>
<reference evidence="3 4" key="1">
    <citation type="submission" date="2017-10" db="EMBL/GenBank/DDBJ databases">
        <title>Comparative genomics in systemic dimorphic fungi from Ajellomycetaceae.</title>
        <authorList>
            <person name="Munoz J.F."/>
            <person name="Mcewen J.G."/>
            <person name="Clay O.K."/>
            <person name="Cuomo C.A."/>
        </authorList>
    </citation>
    <scope>NUCLEOTIDE SEQUENCE [LARGE SCALE GENOMIC DNA]</scope>
    <source>
        <strain evidence="3 4">UAMH5409</strain>
    </source>
</reference>
<name>A0A2B7XF41_9EURO</name>